<dbReference type="Proteomes" id="UP000504604">
    <property type="component" value="Linkage group LG10"/>
</dbReference>
<protein>
    <submittedName>
        <fullName evidence="3 4">Uncharacterized protein LOC105171736 isoform X2</fullName>
    </submittedName>
</protein>
<evidence type="ECO:0000313" key="2">
    <source>
        <dbReference type="Proteomes" id="UP000504604"/>
    </source>
</evidence>
<dbReference type="RefSeq" id="XP_011091246.1">
    <property type="nucleotide sequence ID" value="XM_011092944.2"/>
</dbReference>
<organism evidence="2 3">
    <name type="scientific">Sesamum indicum</name>
    <name type="common">Oriental sesame</name>
    <name type="synonym">Sesamum orientale</name>
    <dbReference type="NCBI Taxonomy" id="4182"/>
    <lineage>
        <taxon>Eukaryota</taxon>
        <taxon>Viridiplantae</taxon>
        <taxon>Streptophyta</taxon>
        <taxon>Embryophyta</taxon>
        <taxon>Tracheophyta</taxon>
        <taxon>Spermatophyta</taxon>
        <taxon>Magnoliopsida</taxon>
        <taxon>eudicotyledons</taxon>
        <taxon>Gunneridae</taxon>
        <taxon>Pentapetalae</taxon>
        <taxon>asterids</taxon>
        <taxon>lamiids</taxon>
        <taxon>Lamiales</taxon>
        <taxon>Pedaliaceae</taxon>
        <taxon>Sesamum</taxon>
    </lineage>
</organism>
<keyword evidence="2" id="KW-1185">Reference proteome</keyword>
<name>A0A6I9TYC1_SESIN</name>
<dbReference type="AlphaFoldDB" id="A0A6I9TYC1"/>
<feature type="region of interest" description="Disordered" evidence="1">
    <location>
        <begin position="1"/>
        <end position="28"/>
    </location>
</feature>
<sequence length="618" mass="67882">MDGVSMNVQKESRKDKNTVQYATESLEPKGERLVSNRCGSELDPPQAPISSVRGSTASSSCRELFLANIRGLHSTIPEQIITFDEKYVLHCLELIRYCALSAAAWNSVQKVRVLPNDSSNLAESKTRCLYNMAGLAIECPLVSETDVIVESTDEWPIGSITGSQSMINILKSPLLKEFGSNDFDVNFSRTSLVDAGKPVYSDFPGSPRDLSNPLSHKPQKEVPVLDHRNVSALGHKRLVSISSTNSSSSDKSSSSASAASYQGMLQCTWNDGLPHHVFSVDDKNEVYVANLLRVESLESKVLDYVYTFHSSKKGKKDCDIQELELELVGKMRVSTSITLCSNNSEVRETQFVLSVSSDDPTGELQVSTHVQRKNKRLTSKVVNALLPSHSYKRRSSSKFWGSSAIFEDAPWEPSADMRNSVDWVKARAENIYFLNLELAAIIVKDICKNREEADVGGWGLKFLRKSGNDASLETSVPSKCSRDDGECATSIDVLIPAGLHGGPRTRIGGPSSLTERWISGGRCDCGGWDIGCPITVLNIRSSSADSSSEMADSGECKSTDLFIQGSKQEVPALKMVNIHEGLYYIHFQSTLSTLQSFAITAAIIHSRSPLLRSKVYRR</sequence>
<dbReference type="RefSeq" id="XP_020552738.1">
    <property type="nucleotide sequence ID" value="XM_020697079.1"/>
</dbReference>
<dbReference type="GeneID" id="105171736"/>
<dbReference type="Gramene" id="SIN_1002801.t">
    <property type="protein sequence ID" value="SIN_1002801.t"/>
    <property type="gene ID" value="SIN_1002801"/>
</dbReference>
<accession>A0A6I9TYC1</accession>
<dbReference type="OrthoDB" id="767438at2759"/>
<evidence type="ECO:0000313" key="3">
    <source>
        <dbReference type="RefSeq" id="XP_011091246.1"/>
    </source>
</evidence>
<evidence type="ECO:0000256" key="1">
    <source>
        <dbReference type="SAM" id="MobiDB-lite"/>
    </source>
</evidence>
<dbReference type="InterPro" id="IPR021916">
    <property type="entry name" value="DUF3527"/>
</dbReference>
<dbReference type="PANTHER" id="PTHR31390">
    <property type="entry name" value="EXPRESSED PROTEIN"/>
    <property type="match status" value="1"/>
</dbReference>
<reference evidence="3 4" key="1">
    <citation type="submission" date="2025-04" db="UniProtKB">
        <authorList>
            <consortium name="RefSeq"/>
        </authorList>
    </citation>
    <scope>IDENTIFICATION</scope>
</reference>
<dbReference type="PANTHER" id="PTHR31390:SF2">
    <property type="entry name" value="EXPRESSED PROTEIN"/>
    <property type="match status" value="1"/>
</dbReference>
<dbReference type="Pfam" id="PF12043">
    <property type="entry name" value="DUF3527"/>
    <property type="match status" value="1"/>
</dbReference>
<proteinExistence type="predicted"/>
<evidence type="ECO:0000313" key="4">
    <source>
        <dbReference type="RefSeq" id="XP_020552738.1"/>
    </source>
</evidence>
<gene>
    <name evidence="3 4" type="primary">LOC105171736</name>
</gene>